<dbReference type="Proteomes" id="UP000006462">
    <property type="component" value="Unassembled WGS sequence"/>
</dbReference>
<evidence type="ECO:0000313" key="2">
    <source>
        <dbReference type="Proteomes" id="UP000006462"/>
    </source>
</evidence>
<protein>
    <submittedName>
        <fullName evidence="1">Uncharacterized protein</fullName>
    </submittedName>
</protein>
<name>A0ABM9ZXT2_9BACT</name>
<comment type="caution">
    <text evidence="1">The sequence shown here is derived from an EMBL/GenBank/DDBJ whole genome shotgun (WGS) entry which is preliminary data.</text>
</comment>
<sequence>MRRFVDVGCHSKPPERWEFARRVFPYRVEIMPQYKRIGIFLQPPFSQNGAPLRREPTGRARIRKNSAARAKGLCLFFTFYQKYASWARPGGIF</sequence>
<dbReference type="EMBL" id="ADFP01000024">
    <property type="protein sequence ID" value="EFB91661.1"/>
    <property type="molecule type" value="Genomic_DNA"/>
</dbReference>
<reference evidence="1 2" key="1">
    <citation type="submission" date="2009-12" db="EMBL/GenBank/DDBJ databases">
        <authorList>
            <person name="Shrivastava S."/>
            <person name="Madupu R."/>
            <person name="Durkin A.S."/>
            <person name="Torralba M."/>
            <person name="Methe B."/>
            <person name="Sutton G.G."/>
            <person name="Strausberg R.L."/>
            <person name="Nelson K.E."/>
        </authorList>
    </citation>
    <scope>NUCLEOTIDE SEQUENCE [LARGE SCALE GENOMIC DNA]</scope>
    <source>
        <strain evidence="1 2">W5455</strain>
    </source>
</reference>
<keyword evidence="2" id="KW-1185">Reference proteome</keyword>
<evidence type="ECO:0000313" key="1">
    <source>
        <dbReference type="EMBL" id="EFB91661.1"/>
    </source>
</evidence>
<proteinExistence type="predicted"/>
<gene>
    <name evidence="1" type="ORF">HMPREF7215_2044</name>
</gene>
<organism evidence="1 2">
    <name type="scientific">Pyramidobacter piscolens W5455</name>
    <dbReference type="NCBI Taxonomy" id="352165"/>
    <lineage>
        <taxon>Bacteria</taxon>
        <taxon>Thermotogati</taxon>
        <taxon>Synergistota</taxon>
        <taxon>Synergistia</taxon>
        <taxon>Synergistales</taxon>
        <taxon>Dethiosulfovibrionaceae</taxon>
        <taxon>Pyramidobacter</taxon>
    </lineage>
</organism>
<accession>A0ABM9ZXT2</accession>